<sequence>MLKNPSKDGYCLDDGGGNTASASKYTIRRCSAKSEDQHFEVLSQATLAAEQQKVLNAVASGAKFLLRVAGKTGMCVYGPSASIAATPLLLAKCNKQSKNQIFTYDASTKRIRSAEKVNYCVDDGGVKKAGKADTRLAPCDTSKTNRSTTIAPRCNLLSRIRRICVWMTGVGANQHFEYLLQSELTTASAATTSAGTSSTTASVQSTGTQSGVSMGASAGTSTSTAPVTPTETATEMATGMSGTTTGPTRGAVSAEQTTVSTSSALLPALSPQNEVSTPASAAAQTPVAVDTTTAQIASVTSASVEASMPQSSSSSTPVSAAIAHPNEASQEIPAEVTTATASSAVSQPASYSEVNTSLTSSTAQEPAFASTPAQNEPAQSETQTVYVQETTPPAPESVKQYTPDEAAEQHQASVKDIYSGKATETESSIAAQQSKPTATEVELSPTATDGEKTGLISEDPYNAASHYNEAATTENELKSEHQAVKSADEREPFAVENSRNAEPLITTVDASLASFVDQDWNLLAPSDQTVGRVNTDHSSSISADKIFQFLQSIKDRADIEHERMMYRYKRTFDCVSAGLQTLATASVTTDEYDVLVRWMYNHCAAGNTEIAPPPLPPLPKREFNGEDVAALVNDPSVDVKRQYMTKMDFYHQIKNHFTQTIEQLEGHVAGTHLRSEEKREQQNKLHECIEAAVTHFGYRDSAVGELTAKQLETAISCVDTCIKAWSKPCG</sequence>
<feature type="region of interest" description="Disordered" evidence="1">
    <location>
        <begin position="193"/>
        <end position="259"/>
    </location>
</feature>
<proteinExistence type="predicted"/>
<evidence type="ECO:0000313" key="2">
    <source>
        <dbReference type="EMBL" id="KAF4037044.1"/>
    </source>
</evidence>
<comment type="caution">
    <text evidence="2">The sequence shown here is derived from an EMBL/GenBank/DDBJ whole genome shotgun (WGS) entry which is preliminary data.</text>
</comment>
<evidence type="ECO:0000313" key="3">
    <source>
        <dbReference type="Proteomes" id="UP000602510"/>
    </source>
</evidence>
<feature type="compositionally biased region" description="Polar residues" evidence="1">
    <location>
        <begin position="425"/>
        <end position="437"/>
    </location>
</feature>
<feature type="compositionally biased region" description="Polar residues" evidence="1">
    <location>
        <begin position="371"/>
        <end position="391"/>
    </location>
</feature>
<dbReference type="Proteomes" id="UP000602510">
    <property type="component" value="Unassembled WGS sequence"/>
</dbReference>
<dbReference type="InterPro" id="IPR035992">
    <property type="entry name" value="Ricin_B-like_lectins"/>
</dbReference>
<dbReference type="AlphaFoldDB" id="A0A833SRF3"/>
<name>A0A833SRF3_PHYIN</name>
<accession>A0A833SRF3</accession>
<dbReference type="Gene3D" id="2.80.10.50">
    <property type="match status" value="1"/>
</dbReference>
<keyword evidence="3" id="KW-1185">Reference proteome</keyword>
<dbReference type="SUPFAM" id="SSF50370">
    <property type="entry name" value="Ricin B-like lectins"/>
    <property type="match status" value="1"/>
</dbReference>
<organism evidence="2 3">
    <name type="scientific">Phytophthora infestans</name>
    <name type="common">Potato late blight agent</name>
    <name type="synonym">Botrytis infestans</name>
    <dbReference type="NCBI Taxonomy" id="4787"/>
    <lineage>
        <taxon>Eukaryota</taxon>
        <taxon>Sar</taxon>
        <taxon>Stramenopiles</taxon>
        <taxon>Oomycota</taxon>
        <taxon>Peronosporomycetes</taxon>
        <taxon>Peronosporales</taxon>
        <taxon>Peronosporaceae</taxon>
        <taxon>Phytophthora</taxon>
    </lineage>
</organism>
<dbReference type="PROSITE" id="PS50231">
    <property type="entry name" value="RICIN_B_LECTIN"/>
    <property type="match status" value="2"/>
</dbReference>
<gene>
    <name evidence="2" type="ORF">GN244_ATG10894</name>
</gene>
<feature type="region of interest" description="Disordered" evidence="1">
    <location>
        <begin position="356"/>
        <end position="456"/>
    </location>
</feature>
<evidence type="ECO:0008006" key="4">
    <source>
        <dbReference type="Google" id="ProtNLM"/>
    </source>
</evidence>
<feature type="compositionally biased region" description="Low complexity" evidence="1">
    <location>
        <begin position="193"/>
        <end position="239"/>
    </location>
</feature>
<protein>
    <recommendedName>
        <fullName evidence="4">Ricin B lectin domain-containing protein</fullName>
    </recommendedName>
</protein>
<evidence type="ECO:0000256" key="1">
    <source>
        <dbReference type="SAM" id="MobiDB-lite"/>
    </source>
</evidence>
<dbReference type="EMBL" id="WSZM01000252">
    <property type="protein sequence ID" value="KAF4037044.1"/>
    <property type="molecule type" value="Genomic_DNA"/>
</dbReference>
<reference evidence="2" key="1">
    <citation type="submission" date="2020-04" db="EMBL/GenBank/DDBJ databases">
        <title>Hybrid Assembly of Korean Phytophthora infestans isolates.</title>
        <authorList>
            <person name="Prokchorchik M."/>
            <person name="Lee Y."/>
            <person name="Seo J."/>
            <person name="Cho J.-H."/>
            <person name="Park Y.-E."/>
            <person name="Jang D.-C."/>
            <person name="Im J.-S."/>
            <person name="Choi J.-G."/>
            <person name="Park H.-J."/>
            <person name="Lee G.-B."/>
            <person name="Lee Y.-G."/>
            <person name="Hong S.-Y."/>
            <person name="Cho K."/>
            <person name="Sohn K.H."/>
        </authorList>
    </citation>
    <scope>NUCLEOTIDE SEQUENCE</scope>
    <source>
        <strain evidence="2">KR_1_A1</strain>
    </source>
</reference>